<accession>A0AAD6D2P7</accession>
<evidence type="ECO:0000313" key="2">
    <source>
        <dbReference type="EMBL" id="KAJ5552450.1"/>
    </source>
</evidence>
<evidence type="ECO:0000313" key="3">
    <source>
        <dbReference type="Proteomes" id="UP001220324"/>
    </source>
</evidence>
<dbReference type="InterPro" id="IPR040079">
    <property type="entry name" value="Glutathione_S-Trfase"/>
</dbReference>
<dbReference type="PANTHER" id="PTHR43968:SF8">
    <property type="entry name" value="S-TRANSFERASE, PUTATIVE (AFU_ORTHOLOGUE AFUA_2G00590)-RELATED"/>
    <property type="match status" value="1"/>
</dbReference>
<gene>
    <name evidence="2" type="ORF">N7494_001828</name>
</gene>
<evidence type="ECO:0000259" key="1">
    <source>
        <dbReference type="PROSITE" id="PS50404"/>
    </source>
</evidence>
<sequence>MAPKISLYTAHHCPWAHRAQIALRELDLEFETVLVDINIPRTPEYLAINPSGLVPALVYDGHVLTESGLITQFLVDSHPSHLLKSSFELGGALQRFSVTFFVDSYIKAHGFFDTAVYSYDREQEATAAQKYIDAIVSNIEPLLVDAAPFFGGSFRLTFAEVQTGSFLLRVLALPRHGGILPDCFIKDLEGKAPNFWRWSHAVIGEKTVTAIWDERDVVKRTLARIETAKRRGKP</sequence>
<dbReference type="PANTHER" id="PTHR43968">
    <property type="match status" value="1"/>
</dbReference>
<dbReference type="AlphaFoldDB" id="A0AAD6D2P7"/>
<dbReference type="Gene3D" id="3.40.30.10">
    <property type="entry name" value="Glutaredoxin"/>
    <property type="match status" value="1"/>
</dbReference>
<dbReference type="InterPro" id="IPR050983">
    <property type="entry name" value="GST_Omega/HSP26"/>
</dbReference>
<dbReference type="SUPFAM" id="SSF47616">
    <property type="entry name" value="GST C-terminal domain-like"/>
    <property type="match status" value="1"/>
</dbReference>
<dbReference type="Proteomes" id="UP001220324">
    <property type="component" value="Unassembled WGS sequence"/>
</dbReference>
<dbReference type="PROSITE" id="PS50404">
    <property type="entry name" value="GST_NTER"/>
    <property type="match status" value="1"/>
</dbReference>
<dbReference type="InterPro" id="IPR036282">
    <property type="entry name" value="Glutathione-S-Trfase_C_sf"/>
</dbReference>
<dbReference type="EMBL" id="JAQIZZ010000002">
    <property type="protein sequence ID" value="KAJ5552450.1"/>
    <property type="molecule type" value="Genomic_DNA"/>
</dbReference>
<protein>
    <recommendedName>
        <fullName evidence="1">GST N-terminal domain-containing protein</fullName>
    </recommendedName>
</protein>
<dbReference type="SFLD" id="SFLDG00358">
    <property type="entry name" value="Main_(cytGST)"/>
    <property type="match status" value="1"/>
</dbReference>
<name>A0AAD6D2P7_9EURO</name>
<reference evidence="2 3" key="1">
    <citation type="journal article" date="2023" name="IMA Fungus">
        <title>Comparative genomic study of the Penicillium genus elucidates a diverse pangenome and 15 lateral gene transfer events.</title>
        <authorList>
            <person name="Petersen C."/>
            <person name="Sorensen T."/>
            <person name="Nielsen M.R."/>
            <person name="Sondergaard T.E."/>
            <person name="Sorensen J.L."/>
            <person name="Fitzpatrick D.A."/>
            <person name="Frisvad J.C."/>
            <person name="Nielsen K.L."/>
        </authorList>
    </citation>
    <scope>NUCLEOTIDE SEQUENCE [LARGE SCALE GENOMIC DNA]</scope>
    <source>
        <strain evidence="2 3">IBT 35679</strain>
    </source>
</reference>
<dbReference type="Gene3D" id="1.20.1050.10">
    <property type="match status" value="1"/>
</dbReference>
<dbReference type="InterPro" id="IPR036249">
    <property type="entry name" value="Thioredoxin-like_sf"/>
</dbReference>
<dbReference type="Pfam" id="PF13409">
    <property type="entry name" value="GST_N_2"/>
    <property type="match status" value="1"/>
</dbReference>
<comment type="caution">
    <text evidence="2">The sequence shown here is derived from an EMBL/GenBank/DDBJ whole genome shotgun (WGS) entry which is preliminary data.</text>
</comment>
<dbReference type="SFLD" id="SFLDS00019">
    <property type="entry name" value="Glutathione_Transferase_(cytos"/>
    <property type="match status" value="1"/>
</dbReference>
<dbReference type="InterPro" id="IPR004045">
    <property type="entry name" value="Glutathione_S-Trfase_N"/>
</dbReference>
<organism evidence="2 3">
    <name type="scientific">Penicillium frequentans</name>
    <dbReference type="NCBI Taxonomy" id="3151616"/>
    <lineage>
        <taxon>Eukaryota</taxon>
        <taxon>Fungi</taxon>
        <taxon>Dikarya</taxon>
        <taxon>Ascomycota</taxon>
        <taxon>Pezizomycotina</taxon>
        <taxon>Eurotiomycetes</taxon>
        <taxon>Eurotiomycetidae</taxon>
        <taxon>Eurotiales</taxon>
        <taxon>Aspergillaceae</taxon>
        <taxon>Penicillium</taxon>
    </lineage>
</organism>
<dbReference type="SUPFAM" id="SSF52833">
    <property type="entry name" value="Thioredoxin-like"/>
    <property type="match status" value="1"/>
</dbReference>
<dbReference type="GO" id="GO:0005737">
    <property type="term" value="C:cytoplasm"/>
    <property type="evidence" value="ECO:0007669"/>
    <property type="project" value="TreeGrafter"/>
</dbReference>
<feature type="domain" description="GST N-terminal" evidence="1">
    <location>
        <begin position="3"/>
        <end position="82"/>
    </location>
</feature>
<proteinExistence type="predicted"/>
<keyword evidence="3" id="KW-1185">Reference proteome</keyword>
<dbReference type="CDD" id="cd00570">
    <property type="entry name" value="GST_N_family"/>
    <property type="match status" value="1"/>
</dbReference>